<sequence length="66" mass="7305">MQPEIVPNFFHPADLEGFFSGRAVFSGRRQPEPAKRGKAGLESQAEPGQKTGKKKRSGLRCAFFII</sequence>
<geneLocation type="plasmid" evidence="2 3">
    <name>unnamed3</name>
</geneLocation>
<evidence type="ECO:0000313" key="2">
    <source>
        <dbReference type="EMBL" id="UWQ56063.1"/>
    </source>
</evidence>
<dbReference type="RefSeq" id="WP_259972837.1">
    <property type="nucleotide sequence ID" value="NZ_CP081073.1"/>
</dbReference>
<evidence type="ECO:0000313" key="3">
    <source>
        <dbReference type="Proteomes" id="UP001058713"/>
    </source>
</evidence>
<dbReference type="EMBL" id="CP081073">
    <property type="protein sequence ID" value="UWQ56063.1"/>
    <property type="molecule type" value="Genomic_DNA"/>
</dbReference>
<name>A0A9Q9M4R6_LEICA</name>
<evidence type="ECO:0000256" key="1">
    <source>
        <dbReference type="SAM" id="MobiDB-lite"/>
    </source>
</evidence>
<feature type="region of interest" description="Disordered" evidence="1">
    <location>
        <begin position="27"/>
        <end position="56"/>
    </location>
</feature>
<proteinExistence type="predicted"/>
<reference evidence="2" key="1">
    <citation type="submission" date="2021-08" db="EMBL/GenBank/DDBJ databases">
        <authorList>
            <person name="Nwanade C."/>
            <person name="Wang M."/>
            <person name="Masoudi A."/>
            <person name="Yu Z."/>
            <person name="Liu J."/>
        </authorList>
    </citation>
    <scope>NUCLEOTIDE SEQUENCE</scope>
    <source>
        <strain evidence="2">S122</strain>
        <plasmid evidence="2">unnamed3</plasmid>
    </source>
</reference>
<protein>
    <submittedName>
        <fullName evidence="2">Uncharacterized protein</fullName>
    </submittedName>
</protein>
<dbReference type="KEGG" id="lcae:K3721_19625"/>
<accession>A0A9Q9M4R6</accession>
<gene>
    <name evidence="2" type="ORF">K3721_19625</name>
</gene>
<dbReference type="AlphaFoldDB" id="A0A9Q9M4R6"/>
<dbReference type="Proteomes" id="UP001058713">
    <property type="component" value="Plasmid unnamed3"/>
</dbReference>
<keyword evidence="2" id="KW-0614">Plasmid</keyword>
<organism evidence="2 3">
    <name type="scientific">Leisingera caerulea</name>
    <name type="common">Phaeobacter caeruleus</name>
    <dbReference type="NCBI Taxonomy" id="506591"/>
    <lineage>
        <taxon>Bacteria</taxon>
        <taxon>Pseudomonadati</taxon>
        <taxon>Pseudomonadota</taxon>
        <taxon>Alphaproteobacteria</taxon>
        <taxon>Rhodobacterales</taxon>
        <taxon>Roseobacteraceae</taxon>
        <taxon>Leisingera</taxon>
    </lineage>
</organism>